<keyword evidence="7" id="KW-1185">Reference proteome</keyword>
<accession>A0A857J670</accession>
<evidence type="ECO:0000256" key="5">
    <source>
        <dbReference type="SAM" id="Phobius"/>
    </source>
</evidence>
<proteinExistence type="predicted"/>
<keyword evidence="1" id="KW-1003">Cell membrane</keyword>
<dbReference type="Pfam" id="PF07869">
    <property type="entry name" value="DUF1656"/>
    <property type="match status" value="1"/>
</dbReference>
<evidence type="ECO:0000256" key="3">
    <source>
        <dbReference type="ARBA" id="ARBA00022989"/>
    </source>
</evidence>
<keyword evidence="2 5" id="KW-0812">Transmembrane</keyword>
<feature type="transmembrane region" description="Helical" evidence="5">
    <location>
        <begin position="41"/>
        <end position="63"/>
    </location>
</feature>
<dbReference type="InterPro" id="IPR012451">
    <property type="entry name" value="DUF1656"/>
</dbReference>
<feature type="transmembrane region" description="Helical" evidence="5">
    <location>
        <begin position="7"/>
        <end position="29"/>
    </location>
</feature>
<evidence type="ECO:0000256" key="4">
    <source>
        <dbReference type="ARBA" id="ARBA00023136"/>
    </source>
</evidence>
<gene>
    <name evidence="6" type="ORF">GT347_10230</name>
</gene>
<name>A0A857J670_9BURK</name>
<keyword evidence="3 5" id="KW-1133">Transmembrane helix</keyword>
<dbReference type="AlphaFoldDB" id="A0A857J670"/>
<dbReference type="EMBL" id="CP047650">
    <property type="protein sequence ID" value="QHI98335.1"/>
    <property type="molecule type" value="Genomic_DNA"/>
</dbReference>
<organism evidence="6 7">
    <name type="scientific">Xylophilus rhododendri</name>
    <dbReference type="NCBI Taxonomy" id="2697032"/>
    <lineage>
        <taxon>Bacteria</taxon>
        <taxon>Pseudomonadati</taxon>
        <taxon>Pseudomonadota</taxon>
        <taxon>Betaproteobacteria</taxon>
        <taxon>Burkholderiales</taxon>
        <taxon>Xylophilus</taxon>
    </lineage>
</organism>
<evidence type="ECO:0000256" key="2">
    <source>
        <dbReference type="ARBA" id="ARBA00022692"/>
    </source>
</evidence>
<evidence type="ECO:0000256" key="1">
    <source>
        <dbReference type="ARBA" id="ARBA00022475"/>
    </source>
</evidence>
<evidence type="ECO:0000313" key="6">
    <source>
        <dbReference type="EMBL" id="QHI98335.1"/>
    </source>
</evidence>
<dbReference type="RefSeq" id="WP_160551852.1">
    <property type="nucleotide sequence ID" value="NZ_CP047650.1"/>
</dbReference>
<keyword evidence="4 5" id="KW-0472">Membrane</keyword>
<reference evidence="6 7" key="1">
    <citation type="submission" date="2020-01" db="EMBL/GenBank/DDBJ databases">
        <title>Genome sequencing of strain KACC 21265.</title>
        <authorList>
            <person name="Heo J."/>
            <person name="Kim S.-J."/>
            <person name="Kim J.-S."/>
            <person name="Hong S.-B."/>
            <person name="Kwon S.-W."/>
        </authorList>
    </citation>
    <scope>NUCLEOTIDE SEQUENCE [LARGE SCALE GENOMIC DNA]</scope>
    <source>
        <strain evidence="6 7">KACC 21265</strain>
    </source>
</reference>
<protein>
    <submittedName>
        <fullName evidence="6">DUF1656 domain-containing protein</fullName>
    </submittedName>
</protein>
<evidence type="ECO:0000313" key="7">
    <source>
        <dbReference type="Proteomes" id="UP000464787"/>
    </source>
</evidence>
<dbReference type="KEGG" id="xyk:GT347_10230"/>
<sequence>MIGQASFYGLYLPWLMLLAGAALLGSWVLRRLFAAVGVYRWVWHPALFDIGVYVLVLYALAFFTAPAIS</sequence>
<dbReference type="Proteomes" id="UP000464787">
    <property type="component" value="Chromosome"/>
</dbReference>